<organism evidence="3 4">
    <name type="scientific">Actinoplanes philippinensis</name>
    <dbReference type="NCBI Taxonomy" id="35752"/>
    <lineage>
        <taxon>Bacteria</taxon>
        <taxon>Bacillati</taxon>
        <taxon>Actinomycetota</taxon>
        <taxon>Actinomycetes</taxon>
        <taxon>Micromonosporales</taxon>
        <taxon>Micromonosporaceae</taxon>
        <taxon>Actinoplanes</taxon>
    </lineage>
</organism>
<evidence type="ECO:0000313" key="3">
    <source>
        <dbReference type="EMBL" id="SFF72350.1"/>
    </source>
</evidence>
<dbReference type="AlphaFoldDB" id="A0A1I2L1H2"/>
<dbReference type="SUPFAM" id="SSF52540">
    <property type="entry name" value="P-loop containing nucleoside triphosphate hydrolases"/>
    <property type="match status" value="1"/>
</dbReference>
<evidence type="ECO:0000256" key="1">
    <source>
        <dbReference type="SAM" id="Phobius"/>
    </source>
</evidence>
<dbReference type="STRING" id="35752.SAMN05421541_11975"/>
<feature type="transmembrane region" description="Helical" evidence="1">
    <location>
        <begin position="505"/>
        <end position="531"/>
    </location>
</feature>
<feature type="transmembrane region" description="Helical" evidence="1">
    <location>
        <begin position="446"/>
        <end position="463"/>
    </location>
</feature>
<evidence type="ECO:0000259" key="2">
    <source>
        <dbReference type="PROSITE" id="PS50837"/>
    </source>
</evidence>
<reference evidence="3 4" key="1">
    <citation type="submission" date="2016-10" db="EMBL/GenBank/DDBJ databases">
        <authorList>
            <person name="de Groot N.N."/>
        </authorList>
    </citation>
    <scope>NUCLEOTIDE SEQUENCE [LARGE SCALE GENOMIC DNA]</scope>
    <source>
        <strain evidence="3 4">DSM 43019</strain>
    </source>
</reference>
<protein>
    <submittedName>
        <fullName evidence="3">NACHT domain-containing protein</fullName>
    </submittedName>
</protein>
<feature type="transmembrane region" description="Helical" evidence="1">
    <location>
        <begin position="537"/>
        <end position="566"/>
    </location>
</feature>
<accession>A0A1I2L1H2</accession>
<evidence type="ECO:0000313" key="4">
    <source>
        <dbReference type="Proteomes" id="UP000199645"/>
    </source>
</evidence>
<feature type="transmembrane region" description="Helical" evidence="1">
    <location>
        <begin position="621"/>
        <end position="642"/>
    </location>
</feature>
<dbReference type="RefSeq" id="WP_093621053.1">
    <property type="nucleotide sequence ID" value="NZ_BOMT01000074.1"/>
</dbReference>
<keyword evidence="1" id="KW-0812">Transmembrane</keyword>
<keyword evidence="4" id="KW-1185">Reference proteome</keyword>
<feature type="transmembrane region" description="Helical" evidence="1">
    <location>
        <begin position="587"/>
        <end position="609"/>
    </location>
</feature>
<dbReference type="Gene3D" id="3.40.50.300">
    <property type="entry name" value="P-loop containing nucleotide triphosphate hydrolases"/>
    <property type="match status" value="1"/>
</dbReference>
<dbReference type="Pfam" id="PF05729">
    <property type="entry name" value="NACHT"/>
    <property type="match status" value="1"/>
</dbReference>
<dbReference type="InterPro" id="IPR007111">
    <property type="entry name" value="NACHT_NTPase"/>
</dbReference>
<proteinExistence type="predicted"/>
<feature type="transmembrane region" description="Helical" evidence="1">
    <location>
        <begin position="45"/>
        <end position="64"/>
    </location>
</feature>
<sequence length="713" mass="76705">MRKFGGRRFLPAVAGGTTILIFAAFAWTYFTDHSQDPWQAADQRASVGALVLTGIGLLVTVFTVRQSRRPAASEHRRLLDDAAAELAELVSRQWSHEARVRGLAQPAPLRVRWASTGREVAASAADVLGPGWTAGRPTRLKLHGDVTQVAATLRRLPARRLVVIGAPGSGKTSLAVLLVRELLAVREPGEPVPVLLSLSMWRPEEQGLDEWLVEQIGGAYPLLGSEEHFGADAVRRLLGSGRIIPVLDGLDEVARDQVSLAVTRLNNYLSEDRPMVVTCRAAEYQELIGQVGAVLARAAVVELEPVSHAEAAAYLPAGQGERGRRRWDPVTRHLAEFPDSAVARAFSTPLMVHLARVVYREPDTSPSDLLAFTDREALEAHLLRGYVPALYAEHRTEGAAGQRRYPQVKAERWLAFLAAHLNRTRARELTWWQLVEAVPFGLGRQALAGVLLVGVLVQVLILRDNTEGWALPMTLGLSLVLGPLIGALMGLADGKPSRIRLRPRMFLNGFAVGSGFALCATPLILGVLLLYTPTIGGLIGAVGAVAALCLVGGLLTGIIAFLVDGIGTPADVNRPAGSRTSLRQDRTVFLTTMAASIAVIELLVGQAAFTGAVRWTLLTQVSVVLGTVIAFTSGAGSAWLRFGYARAWLAVRGLAPWRVLDFLDDAHDRGILRRVGPAYQFRHARLQACLASRPAVAEPVAVTVTAEQPLAAG</sequence>
<feature type="transmembrane region" description="Helical" evidence="1">
    <location>
        <begin position="469"/>
        <end position="493"/>
    </location>
</feature>
<keyword evidence="1" id="KW-1133">Transmembrane helix</keyword>
<gene>
    <name evidence="3" type="ORF">SAMN05421541_11975</name>
</gene>
<name>A0A1I2L1H2_9ACTN</name>
<feature type="domain" description="NACHT" evidence="2">
    <location>
        <begin position="159"/>
        <end position="271"/>
    </location>
</feature>
<dbReference type="OrthoDB" id="419058at2"/>
<dbReference type="EMBL" id="FONV01000019">
    <property type="protein sequence ID" value="SFF72350.1"/>
    <property type="molecule type" value="Genomic_DNA"/>
</dbReference>
<dbReference type="InterPro" id="IPR027417">
    <property type="entry name" value="P-loop_NTPase"/>
</dbReference>
<feature type="transmembrane region" description="Helical" evidence="1">
    <location>
        <begin position="9"/>
        <end position="30"/>
    </location>
</feature>
<dbReference type="PROSITE" id="PS50837">
    <property type="entry name" value="NACHT"/>
    <property type="match status" value="1"/>
</dbReference>
<keyword evidence="1" id="KW-0472">Membrane</keyword>
<dbReference type="Proteomes" id="UP000199645">
    <property type="component" value="Unassembled WGS sequence"/>
</dbReference>